<evidence type="ECO:0000313" key="3">
    <source>
        <dbReference type="EMBL" id="KAF5865887.1"/>
    </source>
</evidence>
<protein>
    <submittedName>
        <fullName evidence="3">Uncharacterized protein</fullName>
    </submittedName>
</protein>
<feature type="repeat" description="ANK" evidence="1">
    <location>
        <begin position="141"/>
        <end position="172"/>
    </location>
</feature>
<dbReference type="SUPFAM" id="SSF48403">
    <property type="entry name" value="Ankyrin repeat"/>
    <property type="match status" value="1"/>
</dbReference>
<organism evidence="3 4">
    <name type="scientific">Petromyces alliaceus</name>
    <name type="common">Aspergillus alliaceus</name>
    <dbReference type="NCBI Taxonomy" id="209559"/>
    <lineage>
        <taxon>Eukaryota</taxon>
        <taxon>Fungi</taxon>
        <taxon>Dikarya</taxon>
        <taxon>Ascomycota</taxon>
        <taxon>Pezizomycotina</taxon>
        <taxon>Eurotiomycetes</taxon>
        <taxon>Eurotiomycetidae</taxon>
        <taxon>Eurotiales</taxon>
        <taxon>Aspergillaceae</taxon>
        <taxon>Aspergillus</taxon>
        <taxon>Aspergillus subgen. Circumdati</taxon>
    </lineage>
</organism>
<dbReference type="InterPro" id="IPR002110">
    <property type="entry name" value="Ankyrin_rpt"/>
</dbReference>
<reference evidence="3 4" key="1">
    <citation type="submission" date="2019-04" db="EMBL/GenBank/DDBJ databases">
        <title>Aspergillus burnettii sp. nov., novel species from soil in southeast Queensland.</title>
        <authorList>
            <person name="Gilchrist C.L.M."/>
            <person name="Pitt J.I."/>
            <person name="Lange L."/>
            <person name="Lacey H.J."/>
            <person name="Vuong D."/>
            <person name="Midgley D.J."/>
            <person name="Greenfield P."/>
            <person name="Bradbury M."/>
            <person name="Lacey E."/>
            <person name="Busk P.K."/>
            <person name="Pilgaard B."/>
            <person name="Chooi Y.H."/>
            <person name="Piggott A.M."/>
        </authorList>
    </citation>
    <scope>NUCLEOTIDE SEQUENCE [LARGE SCALE GENOMIC DNA]</scope>
    <source>
        <strain evidence="3 4">FRR 5400</strain>
    </source>
</reference>
<feature type="repeat" description="ANK" evidence="1">
    <location>
        <begin position="12"/>
        <end position="44"/>
    </location>
</feature>
<comment type="caution">
    <text evidence="3">The sequence shown here is derived from an EMBL/GenBank/DDBJ whole genome shotgun (WGS) entry which is preliminary data.</text>
</comment>
<dbReference type="InterPro" id="IPR036770">
    <property type="entry name" value="Ankyrin_rpt-contain_sf"/>
</dbReference>
<gene>
    <name evidence="3" type="ORF">ETB97_001955</name>
</gene>
<dbReference type="AlphaFoldDB" id="A0A8H6AER0"/>
<dbReference type="PROSITE" id="PS50297">
    <property type="entry name" value="ANK_REP_REGION"/>
    <property type="match status" value="2"/>
</dbReference>
<dbReference type="SMART" id="SM00248">
    <property type="entry name" value="ANK"/>
    <property type="match status" value="2"/>
</dbReference>
<feature type="region of interest" description="Disordered" evidence="2">
    <location>
        <begin position="1"/>
        <end position="24"/>
    </location>
</feature>
<dbReference type="Pfam" id="PF00023">
    <property type="entry name" value="Ank"/>
    <property type="match status" value="2"/>
</dbReference>
<sequence length="172" mass="18851">MGTTLIRSSKYRGRTPLERATQSGHETVVELLLKRRADSESLNTDNRMPPTRSLHIMQKVATLLMEELQEASLTTKPDDTGDSLGGADPNKPDRSGKRPIQSVFDGEETVSLGKHRLNALACLLMTGQGKETDVNVSIPHTKNSLLHLAVRRQNPMAVGMLLFRGPAVNAKN</sequence>
<keyword evidence="4" id="KW-1185">Reference proteome</keyword>
<dbReference type="EMBL" id="SPNV01000014">
    <property type="protein sequence ID" value="KAF5865887.1"/>
    <property type="molecule type" value="Genomic_DNA"/>
</dbReference>
<dbReference type="PROSITE" id="PS50088">
    <property type="entry name" value="ANK_REPEAT"/>
    <property type="match status" value="2"/>
</dbReference>
<evidence type="ECO:0000256" key="2">
    <source>
        <dbReference type="SAM" id="MobiDB-lite"/>
    </source>
</evidence>
<evidence type="ECO:0000313" key="4">
    <source>
        <dbReference type="Proteomes" id="UP000541154"/>
    </source>
</evidence>
<name>A0A8H6AER0_PETAA</name>
<dbReference type="Gene3D" id="1.25.40.20">
    <property type="entry name" value="Ankyrin repeat-containing domain"/>
    <property type="match status" value="2"/>
</dbReference>
<accession>A0A8H6AER0</accession>
<proteinExistence type="predicted"/>
<evidence type="ECO:0000256" key="1">
    <source>
        <dbReference type="PROSITE-ProRule" id="PRU00023"/>
    </source>
</evidence>
<feature type="region of interest" description="Disordered" evidence="2">
    <location>
        <begin position="70"/>
        <end position="101"/>
    </location>
</feature>
<keyword evidence="1" id="KW-0040">ANK repeat</keyword>
<dbReference type="Proteomes" id="UP000541154">
    <property type="component" value="Unassembled WGS sequence"/>
</dbReference>